<evidence type="ECO:0000313" key="6">
    <source>
        <dbReference type="EMBL" id="MEJ5022842.1"/>
    </source>
</evidence>
<evidence type="ECO:0000256" key="1">
    <source>
        <dbReference type="ARBA" id="ARBA00009437"/>
    </source>
</evidence>
<dbReference type="PANTHER" id="PTHR30579">
    <property type="entry name" value="TRANSCRIPTIONAL REGULATOR"/>
    <property type="match status" value="1"/>
</dbReference>
<dbReference type="Gene3D" id="3.40.190.290">
    <property type="match status" value="1"/>
</dbReference>
<comment type="caution">
    <text evidence="6">The sequence shown here is derived from an EMBL/GenBank/DDBJ whole genome shotgun (WGS) entry which is preliminary data.</text>
</comment>
<dbReference type="EMBL" id="JBBGZH010000002">
    <property type="protein sequence ID" value="MEJ5022842.1"/>
    <property type="molecule type" value="Genomic_DNA"/>
</dbReference>
<dbReference type="Gene3D" id="1.10.10.10">
    <property type="entry name" value="Winged helix-like DNA-binding domain superfamily/Winged helix DNA-binding domain"/>
    <property type="match status" value="1"/>
</dbReference>
<dbReference type="Pfam" id="PF00126">
    <property type="entry name" value="HTH_1"/>
    <property type="match status" value="1"/>
</dbReference>
<name>A0ABU8PKR6_9HYPH</name>
<sequence>MNAKLDWDDFFIVLQIAEAGSLAGAARAIGQSRPTIMRRLNSIESRLGARVFERFRRGYKSTDAGQGLLDAARQIRTLASEAERDASDRDQNLAGSVLLTTTDTLFAGLLASELIGFRERFPKIVLDILVSNDLQDLSAREADVALRPTNAPPERLVGRKLGVIKQAAFAATSFEDRAEIPVVGPSEKIPYLPLHAATRNIGGGDCVIRANSILSLHQLIRAGAGVGILPTYLGDPDPLLARRTGPLPELETELWLLTDPDLRKTARVRAVLGWIAGSVGLRGRLQ</sequence>
<dbReference type="PROSITE" id="PS50931">
    <property type="entry name" value="HTH_LYSR"/>
    <property type="match status" value="1"/>
</dbReference>
<feature type="domain" description="HTH lysR-type" evidence="5">
    <location>
        <begin position="5"/>
        <end position="62"/>
    </location>
</feature>
<dbReference type="Proteomes" id="UP001375812">
    <property type="component" value="Unassembled WGS sequence"/>
</dbReference>
<evidence type="ECO:0000256" key="4">
    <source>
        <dbReference type="ARBA" id="ARBA00023163"/>
    </source>
</evidence>
<dbReference type="SUPFAM" id="SSF46785">
    <property type="entry name" value="Winged helix' DNA-binding domain"/>
    <property type="match status" value="1"/>
</dbReference>
<organism evidence="6 7">
    <name type="scientific">Ochrobactrum vermis</name>
    <dbReference type="NCBI Taxonomy" id="1827297"/>
    <lineage>
        <taxon>Bacteria</taxon>
        <taxon>Pseudomonadati</taxon>
        <taxon>Pseudomonadota</taxon>
        <taxon>Alphaproteobacteria</taxon>
        <taxon>Hyphomicrobiales</taxon>
        <taxon>Brucellaceae</taxon>
        <taxon>Brucella/Ochrobactrum group</taxon>
        <taxon>Ochrobactrum</taxon>
    </lineage>
</organism>
<dbReference type="InterPro" id="IPR000847">
    <property type="entry name" value="LysR_HTH_N"/>
</dbReference>
<keyword evidence="4" id="KW-0804">Transcription</keyword>
<keyword evidence="2" id="KW-0805">Transcription regulation</keyword>
<dbReference type="PANTHER" id="PTHR30579:SF3">
    <property type="entry name" value="TRANSCRIPTIONAL REGULATORY PROTEIN"/>
    <property type="match status" value="1"/>
</dbReference>
<dbReference type="InterPro" id="IPR036390">
    <property type="entry name" value="WH_DNA-bd_sf"/>
</dbReference>
<accession>A0ABU8PKR6</accession>
<evidence type="ECO:0000259" key="5">
    <source>
        <dbReference type="PROSITE" id="PS50931"/>
    </source>
</evidence>
<dbReference type="SUPFAM" id="SSF53850">
    <property type="entry name" value="Periplasmic binding protein-like II"/>
    <property type="match status" value="1"/>
</dbReference>
<gene>
    <name evidence="6" type="ORF">WH297_24340</name>
</gene>
<protein>
    <submittedName>
        <fullName evidence="6">LysR family transcriptional regulator</fullName>
    </submittedName>
</protein>
<evidence type="ECO:0000256" key="3">
    <source>
        <dbReference type="ARBA" id="ARBA00023125"/>
    </source>
</evidence>
<proteinExistence type="inferred from homology"/>
<dbReference type="InterPro" id="IPR050176">
    <property type="entry name" value="LTTR"/>
</dbReference>
<dbReference type="Pfam" id="PF03466">
    <property type="entry name" value="LysR_substrate"/>
    <property type="match status" value="1"/>
</dbReference>
<keyword evidence="3" id="KW-0238">DNA-binding</keyword>
<keyword evidence="7" id="KW-1185">Reference proteome</keyword>
<dbReference type="InterPro" id="IPR005119">
    <property type="entry name" value="LysR_subst-bd"/>
</dbReference>
<evidence type="ECO:0000256" key="2">
    <source>
        <dbReference type="ARBA" id="ARBA00023015"/>
    </source>
</evidence>
<dbReference type="InterPro" id="IPR036388">
    <property type="entry name" value="WH-like_DNA-bd_sf"/>
</dbReference>
<dbReference type="RefSeq" id="WP_105545121.1">
    <property type="nucleotide sequence ID" value="NZ_JBBGZH010000002.1"/>
</dbReference>
<comment type="similarity">
    <text evidence="1">Belongs to the LysR transcriptional regulatory family.</text>
</comment>
<reference evidence="6 7" key="1">
    <citation type="submission" date="2023-12" db="EMBL/GenBank/DDBJ databases">
        <title>Gut-associated functions are favored during microbiome assembly across C. elegans life.</title>
        <authorList>
            <person name="Zimmermann J."/>
        </authorList>
    </citation>
    <scope>NUCLEOTIDE SEQUENCE [LARGE SCALE GENOMIC DNA]</scope>
    <source>
        <strain evidence="6 7">MYb71</strain>
    </source>
</reference>
<evidence type="ECO:0000313" key="7">
    <source>
        <dbReference type="Proteomes" id="UP001375812"/>
    </source>
</evidence>